<protein>
    <recommendedName>
        <fullName evidence="4">Lipoprotein</fullName>
    </recommendedName>
</protein>
<sequence length="93" mass="9950">MLRLALLAAVVSVCACDKTEYESATVTVDTVEGPVTCQLYRRDMVLWDRALTRPATMTDSAANEACRTEGYREKSGAPVATGVEGEVPAEPAL</sequence>
<gene>
    <name evidence="2" type="ORF">RGQ15_01200</name>
</gene>
<dbReference type="RefSeq" id="WP_311158391.1">
    <property type="nucleotide sequence ID" value="NZ_JAVQLW010000001.1"/>
</dbReference>
<accession>A0ABU2HMC9</accession>
<evidence type="ECO:0000256" key="1">
    <source>
        <dbReference type="SAM" id="MobiDB-lite"/>
    </source>
</evidence>
<reference evidence="3" key="1">
    <citation type="submission" date="2023-07" db="EMBL/GenBank/DDBJ databases">
        <title>Paracoccus sp. MBLB3053 whole genome sequence.</title>
        <authorList>
            <person name="Hwang C.Y."/>
            <person name="Cho E.-S."/>
            <person name="Seo M.-J."/>
        </authorList>
    </citation>
    <scope>NUCLEOTIDE SEQUENCE [LARGE SCALE GENOMIC DNA]</scope>
    <source>
        <strain evidence="3">MBLB3053</strain>
    </source>
</reference>
<evidence type="ECO:0008006" key="4">
    <source>
        <dbReference type="Google" id="ProtNLM"/>
    </source>
</evidence>
<evidence type="ECO:0000313" key="3">
    <source>
        <dbReference type="Proteomes" id="UP001269144"/>
    </source>
</evidence>
<dbReference type="Proteomes" id="UP001269144">
    <property type="component" value="Unassembled WGS sequence"/>
</dbReference>
<organism evidence="2 3">
    <name type="scientific">Paracoccus aurantius</name>
    <dbReference type="NCBI Taxonomy" id="3073814"/>
    <lineage>
        <taxon>Bacteria</taxon>
        <taxon>Pseudomonadati</taxon>
        <taxon>Pseudomonadota</taxon>
        <taxon>Alphaproteobacteria</taxon>
        <taxon>Rhodobacterales</taxon>
        <taxon>Paracoccaceae</taxon>
        <taxon>Paracoccus</taxon>
    </lineage>
</organism>
<feature type="region of interest" description="Disordered" evidence="1">
    <location>
        <begin position="67"/>
        <end position="93"/>
    </location>
</feature>
<dbReference type="PROSITE" id="PS51257">
    <property type="entry name" value="PROKAR_LIPOPROTEIN"/>
    <property type="match status" value="1"/>
</dbReference>
<name>A0ABU2HMC9_9RHOB</name>
<keyword evidence="3" id="KW-1185">Reference proteome</keyword>
<comment type="caution">
    <text evidence="2">The sequence shown here is derived from an EMBL/GenBank/DDBJ whole genome shotgun (WGS) entry which is preliminary data.</text>
</comment>
<evidence type="ECO:0000313" key="2">
    <source>
        <dbReference type="EMBL" id="MDS9466196.1"/>
    </source>
</evidence>
<dbReference type="EMBL" id="JAVQLW010000001">
    <property type="protein sequence ID" value="MDS9466196.1"/>
    <property type="molecule type" value="Genomic_DNA"/>
</dbReference>
<proteinExistence type="predicted"/>